<protein>
    <submittedName>
        <fullName evidence="2">Uncharacterized protein</fullName>
    </submittedName>
</protein>
<reference evidence="2 3" key="1">
    <citation type="journal article" date="2015" name="Genome Biol.">
        <title>Comparative genomics of Steinernema reveals deeply conserved gene regulatory networks.</title>
        <authorList>
            <person name="Dillman A.R."/>
            <person name="Macchietto M."/>
            <person name="Porter C.F."/>
            <person name="Rogers A."/>
            <person name="Williams B."/>
            <person name="Antoshechkin I."/>
            <person name="Lee M.M."/>
            <person name="Goodwin Z."/>
            <person name="Lu X."/>
            <person name="Lewis E.E."/>
            <person name="Goodrich-Blair H."/>
            <person name="Stock S.P."/>
            <person name="Adams B.J."/>
            <person name="Sternberg P.W."/>
            <person name="Mortazavi A."/>
        </authorList>
    </citation>
    <scope>NUCLEOTIDE SEQUENCE [LARGE SCALE GENOMIC DNA]</scope>
    <source>
        <strain evidence="2 3">ALL</strain>
    </source>
</reference>
<evidence type="ECO:0000313" key="2">
    <source>
        <dbReference type="EMBL" id="TKR81996.1"/>
    </source>
</evidence>
<keyword evidence="3" id="KW-1185">Reference proteome</keyword>
<dbReference type="Proteomes" id="UP000298663">
    <property type="component" value="Unassembled WGS sequence"/>
</dbReference>
<feature type="region of interest" description="Disordered" evidence="1">
    <location>
        <begin position="174"/>
        <end position="198"/>
    </location>
</feature>
<feature type="compositionally biased region" description="Polar residues" evidence="1">
    <location>
        <begin position="180"/>
        <end position="189"/>
    </location>
</feature>
<sequence length="198" mass="22584">MLHLEEASRKGHLHIAPPTGRVSSTVRLCFYVALRKRWRRRGAHDLTRTTDTTRKRKIHYVSHNFFKRNTNSNATHSVSLDVDLHLDSMKLGRGGCCGTGSCTIRAATLDVSWFWLSRKSRYASREAKTDCISAEWRPFARKLSRMEAVVCGLWLLASWCSDKFFAFAGGGEEEEKPCLESSSKSNNKQPFKRPEFVV</sequence>
<evidence type="ECO:0000256" key="1">
    <source>
        <dbReference type="SAM" id="MobiDB-lite"/>
    </source>
</evidence>
<accession>A0A4U5NGV1</accession>
<comment type="caution">
    <text evidence="2">The sequence shown here is derived from an EMBL/GenBank/DDBJ whole genome shotgun (WGS) entry which is preliminary data.</text>
</comment>
<name>A0A4U5NGV1_STECR</name>
<organism evidence="2 3">
    <name type="scientific">Steinernema carpocapsae</name>
    <name type="common">Entomopathogenic nematode</name>
    <dbReference type="NCBI Taxonomy" id="34508"/>
    <lineage>
        <taxon>Eukaryota</taxon>
        <taxon>Metazoa</taxon>
        <taxon>Ecdysozoa</taxon>
        <taxon>Nematoda</taxon>
        <taxon>Chromadorea</taxon>
        <taxon>Rhabditida</taxon>
        <taxon>Tylenchina</taxon>
        <taxon>Panagrolaimomorpha</taxon>
        <taxon>Strongyloidoidea</taxon>
        <taxon>Steinernematidae</taxon>
        <taxon>Steinernema</taxon>
    </lineage>
</organism>
<proteinExistence type="predicted"/>
<evidence type="ECO:0000313" key="3">
    <source>
        <dbReference type="Proteomes" id="UP000298663"/>
    </source>
</evidence>
<dbReference type="EMBL" id="AZBU02000004">
    <property type="protein sequence ID" value="TKR81996.1"/>
    <property type="molecule type" value="Genomic_DNA"/>
</dbReference>
<dbReference type="AlphaFoldDB" id="A0A4U5NGV1"/>
<gene>
    <name evidence="2" type="ORF">L596_015782</name>
</gene>
<reference evidence="2 3" key="2">
    <citation type="journal article" date="2019" name="G3 (Bethesda)">
        <title>Hybrid Assembly of the Genome of the Entomopathogenic Nematode Steinernema carpocapsae Identifies the X-Chromosome.</title>
        <authorList>
            <person name="Serra L."/>
            <person name="Macchietto M."/>
            <person name="Macias-Munoz A."/>
            <person name="McGill C.J."/>
            <person name="Rodriguez I.M."/>
            <person name="Rodriguez B."/>
            <person name="Murad R."/>
            <person name="Mortazavi A."/>
        </authorList>
    </citation>
    <scope>NUCLEOTIDE SEQUENCE [LARGE SCALE GENOMIC DNA]</scope>
    <source>
        <strain evidence="2 3">ALL</strain>
    </source>
</reference>